<dbReference type="PANTHER" id="PTHR22504">
    <property type="entry name" value="REPRESSOR OF RNA POLYMERASE III TRANSCRIPTION MAF1"/>
    <property type="match status" value="1"/>
</dbReference>
<dbReference type="EMBL" id="HBGY01032614">
    <property type="protein sequence ID" value="CAD9612342.1"/>
    <property type="molecule type" value="Transcribed_RNA"/>
</dbReference>
<dbReference type="Gene3D" id="3.40.1000.50">
    <property type="entry name" value="Repressor of RNA polymerase III transcription Maf1"/>
    <property type="match status" value="1"/>
</dbReference>
<dbReference type="AlphaFoldDB" id="A0A7S2LPD6"/>
<gene>
    <name evidence="1" type="ORF">LDAN0321_LOCUS20403</name>
</gene>
<dbReference type="InterPro" id="IPR015257">
    <property type="entry name" value="Maf1"/>
</dbReference>
<name>A0A7S2LPD6_9STRA</name>
<accession>A0A7S2LPD6</accession>
<evidence type="ECO:0000313" key="1">
    <source>
        <dbReference type="EMBL" id="CAD9612342.1"/>
    </source>
</evidence>
<dbReference type="GO" id="GO:0005634">
    <property type="term" value="C:nucleus"/>
    <property type="evidence" value="ECO:0007669"/>
    <property type="project" value="TreeGrafter"/>
</dbReference>
<proteinExistence type="predicted"/>
<reference evidence="1" key="1">
    <citation type="submission" date="2021-01" db="EMBL/GenBank/DDBJ databases">
        <authorList>
            <person name="Corre E."/>
            <person name="Pelletier E."/>
            <person name="Niang G."/>
            <person name="Scheremetjew M."/>
            <person name="Finn R."/>
            <person name="Kale V."/>
            <person name="Holt S."/>
            <person name="Cochrane G."/>
            <person name="Meng A."/>
            <person name="Brown T."/>
            <person name="Cohen L."/>
        </authorList>
    </citation>
    <scope>NUCLEOTIDE SEQUENCE</scope>
    <source>
        <strain evidence="1">B650</strain>
    </source>
</reference>
<protein>
    <recommendedName>
        <fullName evidence="2">Repressor of RNA polymerase III transcription</fullName>
    </recommendedName>
</protein>
<dbReference type="Pfam" id="PF09174">
    <property type="entry name" value="Maf1"/>
    <property type="match status" value="1"/>
</dbReference>
<organism evidence="1">
    <name type="scientific">Leptocylindrus danicus</name>
    <dbReference type="NCBI Taxonomy" id="163516"/>
    <lineage>
        <taxon>Eukaryota</taxon>
        <taxon>Sar</taxon>
        <taxon>Stramenopiles</taxon>
        <taxon>Ochrophyta</taxon>
        <taxon>Bacillariophyta</taxon>
        <taxon>Coscinodiscophyceae</taxon>
        <taxon>Chaetocerotophycidae</taxon>
        <taxon>Leptocylindrales</taxon>
        <taxon>Leptocylindraceae</taxon>
        <taxon>Leptocylindrus</taxon>
    </lineage>
</organism>
<sequence>MKYIEDTKLQRFTQNLTDQVVGFNRIMNGRIETFSCKRGQSDKKASQKLKEMHEGKQLYSTRLLTDLVLTLNASFQDYDFSLVKPSQFHRVDNPQVAMNIINNHLAEYASSNKSTFLPSLWDAVDEVISLSECDVIQFDGEIAGGTNMLWEFHYFFYNKFLKRILLFSCSQEHSASHQYRLRDMSDGEESEEMGDYLYDYYE</sequence>
<dbReference type="PANTHER" id="PTHR22504:SF0">
    <property type="entry name" value="REPRESSOR OF RNA POLYMERASE III TRANSCRIPTION MAF1 HOMOLOG"/>
    <property type="match status" value="1"/>
</dbReference>
<dbReference type="InterPro" id="IPR038564">
    <property type="entry name" value="Maf1_sf"/>
</dbReference>
<dbReference type="GO" id="GO:0000994">
    <property type="term" value="F:RNA polymerase III core binding"/>
    <property type="evidence" value="ECO:0007669"/>
    <property type="project" value="TreeGrafter"/>
</dbReference>
<dbReference type="GO" id="GO:0016480">
    <property type="term" value="P:negative regulation of transcription by RNA polymerase III"/>
    <property type="evidence" value="ECO:0007669"/>
    <property type="project" value="InterPro"/>
</dbReference>
<evidence type="ECO:0008006" key="2">
    <source>
        <dbReference type="Google" id="ProtNLM"/>
    </source>
</evidence>